<keyword evidence="2" id="KW-0645">Protease</keyword>
<keyword evidence="4" id="KW-0788">Thiol protease</keyword>
<protein>
    <recommendedName>
        <fullName evidence="6">Ribosomal processing cysteine protease Prp</fullName>
    </recommendedName>
</protein>
<evidence type="ECO:0000256" key="3">
    <source>
        <dbReference type="ARBA" id="ARBA00022801"/>
    </source>
</evidence>
<evidence type="ECO:0000256" key="1">
    <source>
        <dbReference type="ARBA" id="ARBA00022517"/>
    </source>
</evidence>
<dbReference type="InterPro" id="IPR036764">
    <property type="entry name" value="Peptidase_Prp_sf"/>
</dbReference>
<keyword evidence="7" id="KW-0687">Ribonucleoprotein</keyword>
<dbReference type="EMBL" id="JPVU01000084">
    <property type="protein sequence ID" value="KFN92746.1"/>
    <property type="molecule type" value="Genomic_DNA"/>
</dbReference>
<dbReference type="Pfam" id="PF04327">
    <property type="entry name" value="Peptidase_Prp"/>
    <property type="match status" value="1"/>
</dbReference>
<dbReference type="GO" id="GO:0008234">
    <property type="term" value="F:cysteine-type peptidase activity"/>
    <property type="evidence" value="ECO:0007669"/>
    <property type="project" value="UniProtKB-KW"/>
</dbReference>
<organism evidence="7 8">
    <name type="scientific">Tetragenococcus muriaticus PMC-11-5</name>
    <dbReference type="NCBI Taxonomy" id="1302649"/>
    <lineage>
        <taxon>Bacteria</taxon>
        <taxon>Bacillati</taxon>
        <taxon>Bacillota</taxon>
        <taxon>Bacilli</taxon>
        <taxon>Lactobacillales</taxon>
        <taxon>Enterococcaceae</taxon>
        <taxon>Tetragenococcus</taxon>
    </lineage>
</organism>
<reference evidence="7 8" key="1">
    <citation type="submission" date="2014-08" db="EMBL/GenBank/DDBJ databases">
        <title>Genome sequence of Tetragenococcus muriaticus.</title>
        <authorList>
            <person name="Chuea-nongthon C."/>
            <person name="Rodtong S."/>
            <person name="Yongsawatdigul J."/>
            <person name="Steele J.L."/>
            <person name="Liu X.-y."/>
            <person name="Speers J."/>
            <person name="Glasner J.D."/>
            <person name="Neeno-Eckwall E.C."/>
        </authorList>
    </citation>
    <scope>NUCLEOTIDE SEQUENCE [LARGE SCALE GENOMIC DNA]</scope>
    <source>
        <strain evidence="7 8">PMC-11-5</strain>
    </source>
</reference>
<evidence type="ECO:0000313" key="8">
    <source>
        <dbReference type="Proteomes" id="UP000029380"/>
    </source>
</evidence>
<dbReference type="GO" id="GO:0042254">
    <property type="term" value="P:ribosome biogenesis"/>
    <property type="evidence" value="ECO:0007669"/>
    <property type="project" value="UniProtKB-KW"/>
</dbReference>
<accession>A0A091C4H8</accession>
<dbReference type="Gene3D" id="3.30.70.1490">
    <property type="entry name" value="Cysteine protease Prp"/>
    <property type="match status" value="1"/>
</dbReference>
<keyword evidence="3" id="KW-0378">Hydrolase</keyword>
<sequence length="112" mass="12236">MIKGTFKRDDSGRINSYKITGHADTGEYGYDIVCAAVSVLAINAVNGIDSLAGVQPMVNSDEENGGYLYVEVPSANTQEQSNIIQILLESLLLGMQSVQEQYNDYVQLETIQ</sequence>
<dbReference type="PANTHER" id="PTHR39178">
    <property type="entry name" value="HYPOTHETICAL RIBOSOME-ASSOCIATED PROTEIN"/>
    <property type="match status" value="1"/>
</dbReference>
<dbReference type="PANTHER" id="PTHR39178:SF1">
    <property type="entry name" value="RIBOSOMAL-PROCESSING CYSTEINE PROTEASE PRP"/>
    <property type="match status" value="1"/>
</dbReference>
<dbReference type="SUPFAM" id="SSF118010">
    <property type="entry name" value="TM1457-like"/>
    <property type="match status" value="1"/>
</dbReference>
<keyword evidence="1" id="KW-0690">Ribosome biogenesis</keyword>
<evidence type="ECO:0000256" key="2">
    <source>
        <dbReference type="ARBA" id="ARBA00022670"/>
    </source>
</evidence>
<dbReference type="RefSeq" id="WP_028791075.1">
    <property type="nucleotide sequence ID" value="NZ_JPVU01000084.1"/>
</dbReference>
<gene>
    <name evidence="7" type="ORF">TMUPMC115_0762</name>
</gene>
<dbReference type="PATRIC" id="fig|1302649.3.peg.766"/>
<dbReference type="AlphaFoldDB" id="A0A091C4H8"/>
<dbReference type="OrthoDB" id="48998at2"/>
<evidence type="ECO:0000256" key="6">
    <source>
        <dbReference type="ARBA" id="ARBA00044538"/>
    </source>
</evidence>
<name>A0A091C4H8_9ENTE</name>
<dbReference type="InterPro" id="IPR007422">
    <property type="entry name" value="Peptidase_Prp"/>
</dbReference>
<dbReference type="CDD" id="cd16332">
    <property type="entry name" value="Prp-like"/>
    <property type="match status" value="1"/>
</dbReference>
<comment type="caution">
    <text evidence="7">The sequence shown here is derived from an EMBL/GenBank/DDBJ whole genome shotgun (WGS) entry which is preliminary data.</text>
</comment>
<evidence type="ECO:0000313" key="7">
    <source>
        <dbReference type="EMBL" id="KFN92746.1"/>
    </source>
</evidence>
<dbReference type="GO" id="GO:0005840">
    <property type="term" value="C:ribosome"/>
    <property type="evidence" value="ECO:0007669"/>
    <property type="project" value="UniProtKB-KW"/>
</dbReference>
<keyword evidence="7" id="KW-0689">Ribosomal protein</keyword>
<dbReference type="Proteomes" id="UP000029380">
    <property type="component" value="Unassembled WGS sequence"/>
</dbReference>
<dbReference type="GO" id="GO:0006508">
    <property type="term" value="P:proteolysis"/>
    <property type="evidence" value="ECO:0007669"/>
    <property type="project" value="UniProtKB-KW"/>
</dbReference>
<proteinExistence type="inferred from homology"/>
<evidence type="ECO:0000256" key="5">
    <source>
        <dbReference type="ARBA" id="ARBA00044503"/>
    </source>
</evidence>
<evidence type="ECO:0000256" key="4">
    <source>
        <dbReference type="ARBA" id="ARBA00022807"/>
    </source>
</evidence>
<comment type="similarity">
    <text evidence="5">Belongs to the Prp family.</text>
</comment>